<evidence type="ECO:0000313" key="1">
    <source>
        <dbReference type="EMBL" id="GFY83438.1"/>
    </source>
</evidence>
<proteinExistence type="predicted"/>
<keyword evidence="2" id="KW-1185">Reference proteome</keyword>
<sequence length="82" mass="9890">MKKEGSMFGQFVREYWFHYHYRYVYRTLVSSGMVFKHLLTNSHFFGDGVQTSSHSEYKLRGREPFQNGFKPKRDDGIFEVRL</sequence>
<dbReference type="AlphaFoldDB" id="A0A7J0EAF1"/>
<comment type="caution">
    <text evidence="1">The sequence shown here is derived from an EMBL/GenBank/DDBJ whole genome shotgun (WGS) entry which is preliminary data.</text>
</comment>
<dbReference type="EMBL" id="BJWL01000003">
    <property type="protein sequence ID" value="GFY83438.1"/>
    <property type="molecule type" value="Genomic_DNA"/>
</dbReference>
<evidence type="ECO:0000313" key="2">
    <source>
        <dbReference type="Proteomes" id="UP000585474"/>
    </source>
</evidence>
<organism evidence="1 2">
    <name type="scientific">Actinidia rufa</name>
    <dbReference type="NCBI Taxonomy" id="165716"/>
    <lineage>
        <taxon>Eukaryota</taxon>
        <taxon>Viridiplantae</taxon>
        <taxon>Streptophyta</taxon>
        <taxon>Embryophyta</taxon>
        <taxon>Tracheophyta</taxon>
        <taxon>Spermatophyta</taxon>
        <taxon>Magnoliopsida</taxon>
        <taxon>eudicotyledons</taxon>
        <taxon>Gunneridae</taxon>
        <taxon>Pentapetalae</taxon>
        <taxon>asterids</taxon>
        <taxon>Ericales</taxon>
        <taxon>Actinidiaceae</taxon>
        <taxon>Actinidia</taxon>
    </lineage>
</organism>
<name>A0A7J0EAF1_9ERIC</name>
<accession>A0A7J0EAF1</accession>
<reference evidence="1 2" key="1">
    <citation type="submission" date="2019-07" db="EMBL/GenBank/DDBJ databases">
        <title>De Novo Assembly of kiwifruit Actinidia rufa.</title>
        <authorList>
            <person name="Sugita-Konishi S."/>
            <person name="Sato K."/>
            <person name="Mori E."/>
            <person name="Abe Y."/>
            <person name="Kisaki G."/>
            <person name="Hamano K."/>
            <person name="Suezawa K."/>
            <person name="Otani M."/>
            <person name="Fukuda T."/>
            <person name="Manabe T."/>
            <person name="Gomi K."/>
            <person name="Tabuchi M."/>
            <person name="Akimitsu K."/>
            <person name="Kataoka I."/>
        </authorList>
    </citation>
    <scope>NUCLEOTIDE SEQUENCE [LARGE SCALE GENOMIC DNA]</scope>
    <source>
        <strain evidence="2">cv. Fuchu</strain>
    </source>
</reference>
<gene>
    <name evidence="1" type="ORF">Acr_03g0002120</name>
</gene>
<protein>
    <submittedName>
        <fullName evidence="1">Uncharacterized protein</fullName>
    </submittedName>
</protein>
<dbReference type="Proteomes" id="UP000585474">
    <property type="component" value="Unassembled WGS sequence"/>
</dbReference>